<name>A0A1A9VCS5_GLOAU</name>
<dbReference type="InterPro" id="IPR010512">
    <property type="entry name" value="DUF1091"/>
</dbReference>
<dbReference type="SMART" id="SM00697">
    <property type="entry name" value="DM8"/>
    <property type="match status" value="1"/>
</dbReference>
<dbReference type="AlphaFoldDB" id="A0A1A9VCS5"/>
<dbReference type="Proteomes" id="UP000078200">
    <property type="component" value="Unassembled WGS sequence"/>
</dbReference>
<accession>A0A1A9VCS5</accession>
<evidence type="ECO:0008006" key="5">
    <source>
        <dbReference type="Google" id="ProtNLM"/>
    </source>
</evidence>
<dbReference type="InterPro" id="IPR036846">
    <property type="entry name" value="GM2-AP_sf"/>
</dbReference>
<dbReference type="PANTHER" id="PTHR21112">
    <property type="entry name" value="CHEMOSENSORY PROTEIN A 29A-RELATED"/>
    <property type="match status" value="1"/>
</dbReference>
<evidence type="ECO:0000256" key="1">
    <source>
        <dbReference type="ARBA" id="ARBA00022729"/>
    </source>
</evidence>
<feature type="signal peptide" evidence="2">
    <location>
        <begin position="1"/>
        <end position="25"/>
    </location>
</feature>
<keyword evidence="4" id="KW-1185">Reference proteome</keyword>
<feature type="chain" id="PRO_5008399342" description="MD-2-related lipid-recognition domain-containing protein" evidence="2">
    <location>
        <begin position="26"/>
        <end position="182"/>
    </location>
</feature>
<evidence type="ECO:0000256" key="2">
    <source>
        <dbReference type="SAM" id="SignalP"/>
    </source>
</evidence>
<evidence type="ECO:0000313" key="4">
    <source>
        <dbReference type="Proteomes" id="UP000078200"/>
    </source>
</evidence>
<protein>
    <recommendedName>
        <fullName evidence="5">MD-2-related lipid-recognition domain-containing protein</fullName>
    </recommendedName>
</protein>
<dbReference type="STRING" id="7395.A0A1A9VCS5"/>
<dbReference type="Gene3D" id="2.70.220.10">
    <property type="entry name" value="Ganglioside GM2 activator"/>
    <property type="match status" value="1"/>
</dbReference>
<dbReference type="PANTHER" id="PTHR21112:SF13">
    <property type="entry name" value="CHEMOSENSORY PROTEIN A 7A"/>
    <property type="match status" value="1"/>
</dbReference>
<dbReference type="EnsemblMetazoa" id="GAUT033132-RA">
    <property type="protein sequence ID" value="GAUT033132-PA"/>
    <property type="gene ID" value="GAUT033132"/>
</dbReference>
<proteinExistence type="predicted"/>
<sequence length="182" mass="20893">MLFKAFLIEKYFFWWLLLATTEVLGEADLSIELNSFEVNKNYDTTWIDWNTMRMKKVGRNDYVFTGDLSVNRNLGNEQKVSLMIFAYDGEQRKKGMVVYANEKNVCTFLKDHDDIYTPIVQASNLPAEYVCPFPKGNYTVDNYSLNLDFLPSGTPKGQYMIEASLKNGMMAVSRIDIAVTIS</sequence>
<dbReference type="Pfam" id="PF06477">
    <property type="entry name" value="DUF1091"/>
    <property type="match status" value="1"/>
</dbReference>
<dbReference type="VEuPathDB" id="VectorBase:GAUT033132"/>
<organism evidence="3 4">
    <name type="scientific">Glossina austeni</name>
    <name type="common">Savannah tsetse fly</name>
    <dbReference type="NCBI Taxonomy" id="7395"/>
    <lineage>
        <taxon>Eukaryota</taxon>
        <taxon>Metazoa</taxon>
        <taxon>Ecdysozoa</taxon>
        <taxon>Arthropoda</taxon>
        <taxon>Hexapoda</taxon>
        <taxon>Insecta</taxon>
        <taxon>Pterygota</taxon>
        <taxon>Neoptera</taxon>
        <taxon>Endopterygota</taxon>
        <taxon>Diptera</taxon>
        <taxon>Brachycera</taxon>
        <taxon>Muscomorpha</taxon>
        <taxon>Hippoboscoidea</taxon>
        <taxon>Glossinidae</taxon>
        <taxon>Glossina</taxon>
    </lineage>
</organism>
<reference evidence="3" key="1">
    <citation type="submission" date="2020-05" db="UniProtKB">
        <authorList>
            <consortium name="EnsemblMetazoa"/>
        </authorList>
    </citation>
    <scope>IDENTIFICATION</scope>
    <source>
        <strain evidence="3">TTRI</strain>
    </source>
</reference>
<evidence type="ECO:0000313" key="3">
    <source>
        <dbReference type="EnsemblMetazoa" id="GAUT033132-PA"/>
    </source>
</evidence>
<keyword evidence="1 2" id="KW-0732">Signal</keyword>